<keyword evidence="2" id="KW-0378">Hydrolase</keyword>
<keyword evidence="1" id="KW-0547">Nucleotide-binding</keyword>
<dbReference type="InterPro" id="IPR050699">
    <property type="entry name" value="RNA-DNA_Helicase"/>
</dbReference>
<dbReference type="Pfam" id="PF00270">
    <property type="entry name" value="DEAD"/>
    <property type="match status" value="1"/>
</dbReference>
<evidence type="ECO:0000256" key="2">
    <source>
        <dbReference type="ARBA" id="ARBA00022801"/>
    </source>
</evidence>
<dbReference type="Proteomes" id="UP001470230">
    <property type="component" value="Unassembled WGS sequence"/>
</dbReference>
<accession>A0ABR2KA16</accession>
<protein>
    <recommendedName>
        <fullName evidence="9">DEAD/DEAH box helicase family protein</fullName>
    </recommendedName>
</protein>
<dbReference type="InterPro" id="IPR011545">
    <property type="entry name" value="DEAD/DEAH_box_helicase_dom"/>
</dbReference>
<dbReference type="PROSITE" id="PS51194">
    <property type="entry name" value="HELICASE_CTER"/>
    <property type="match status" value="1"/>
</dbReference>
<keyword evidence="4" id="KW-0067">ATP-binding</keyword>
<reference evidence="7 8" key="1">
    <citation type="submission" date="2024-04" db="EMBL/GenBank/DDBJ databases">
        <title>Tritrichomonas musculus Genome.</title>
        <authorList>
            <person name="Alves-Ferreira E."/>
            <person name="Grigg M."/>
            <person name="Lorenzi H."/>
            <person name="Galac M."/>
        </authorList>
    </citation>
    <scope>NUCLEOTIDE SEQUENCE [LARGE SCALE GENOMIC DNA]</scope>
    <source>
        <strain evidence="7 8">EAF2021</strain>
    </source>
</reference>
<dbReference type="Gene3D" id="1.10.3380.30">
    <property type="match status" value="1"/>
</dbReference>
<evidence type="ECO:0000256" key="3">
    <source>
        <dbReference type="ARBA" id="ARBA00022806"/>
    </source>
</evidence>
<dbReference type="SMART" id="SM00490">
    <property type="entry name" value="HELICc"/>
    <property type="match status" value="1"/>
</dbReference>
<dbReference type="SMART" id="SM00487">
    <property type="entry name" value="DEXDc"/>
    <property type="match status" value="1"/>
</dbReference>
<dbReference type="PANTHER" id="PTHR12131:SF1">
    <property type="entry name" value="ATP-DEPENDENT RNA HELICASE SUPV3L1, MITOCHONDRIAL-RELATED"/>
    <property type="match status" value="1"/>
</dbReference>
<proteinExistence type="predicted"/>
<dbReference type="InterPro" id="IPR012961">
    <property type="entry name" value="Ski2/MTR4_C"/>
</dbReference>
<keyword evidence="8" id="KW-1185">Reference proteome</keyword>
<dbReference type="PANTHER" id="PTHR12131">
    <property type="entry name" value="ATP-DEPENDENT RNA AND DNA HELICASE"/>
    <property type="match status" value="1"/>
</dbReference>
<dbReference type="SMART" id="SM01142">
    <property type="entry name" value="DSHCT"/>
    <property type="match status" value="1"/>
</dbReference>
<dbReference type="InterPro" id="IPR001650">
    <property type="entry name" value="Helicase_C-like"/>
</dbReference>
<dbReference type="SUPFAM" id="SSF52540">
    <property type="entry name" value="P-loop containing nucleoside triphosphate hydrolases"/>
    <property type="match status" value="1"/>
</dbReference>
<evidence type="ECO:0008006" key="9">
    <source>
        <dbReference type="Google" id="ProtNLM"/>
    </source>
</evidence>
<keyword evidence="3" id="KW-0347">Helicase</keyword>
<dbReference type="Pfam" id="PF00271">
    <property type="entry name" value="Helicase_C"/>
    <property type="match status" value="1"/>
</dbReference>
<dbReference type="InterPro" id="IPR014001">
    <property type="entry name" value="Helicase_ATP-bd"/>
</dbReference>
<comment type="caution">
    <text evidence="7">The sequence shown here is derived from an EMBL/GenBank/DDBJ whole genome shotgun (WGS) entry which is preliminary data.</text>
</comment>
<evidence type="ECO:0000259" key="6">
    <source>
        <dbReference type="PROSITE" id="PS51194"/>
    </source>
</evidence>
<feature type="domain" description="Helicase C-terminal" evidence="6">
    <location>
        <begin position="492"/>
        <end position="661"/>
    </location>
</feature>
<dbReference type="Gene3D" id="3.40.50.300">
    <property type="entry name" value="P-loop containing nucleotide triphosphate hydrolases"/>
    <property type="match status" value="2"/>
</dbReference>
<name>A0ABR2KA16_9EUKA</name>
<dbReference type="CDD" id="cd18795">
    <property type="entry name" value="SF2_C_Ski2"/>
    <property type="match status" value="1"/>
</dbReference>
<gene>
    <name evidence="7" type="ORF">M9Y10_038381</name>
</gene>
<dbReference type="InterPro" id="IPR027417">
    <property type="entry name" value="P-loop_NTPase"/>
</dbReference>
<dbReference type="PROSITE" id="PS51192">
    <property type="entry name" value="HELICASE_ATP_BIND_1"/>
    <property type="match status" value="1"/>
</dbReference>
<evidence type="ECO:0000313" key="7">
    <source>
        <dbReference type="EMBL" id="KAK8887342.1"/>
    </source>
</evidence>
<evidence type="ECO:0000259" key="5">
    <source>
        <dbReference type="PROSITE" id="PS51192"/>
    </source>
</evidence>
<dbReference type="PIRSF" id="PIRSF005198">
    <property type="entry name" value="Antiviral_helicase_SKI2"/>
    <property type="match status" value="1"/>
</dbReference>
<evidence type="ECO:0000313" key="8">
    <source>
        <dbReference type="Proteomes" id="UP001470230"/>
    </source>
</evidence>
<dbReference type="EMBL" id="JAPFFF010000006">
    <property type="protein sequence ID" value="KAK8887342.1"/>
    <property type="molecule type" value="Genomic_DNA"/>
</dbReference>
<organism evidence="7 8">
    <name type="scientific">Tritrichomonas musculus</name>
    <dbReference type="NCBI Taxonomy" id="1915356"/>
    <lineage>
        <taxon>Eukaryota</taxon>
        <taxon>Metamonada</taxon>
        <taxon>Parabasalia</taxon>
        <taxon>Tritrichomonadida</taxon>
        <taxon>Tritrichomonadidae</taxon>
        <taxon>Tritrichomonas</taxon>
    </lineage>
</organism>
<evidence type="ECO:0000256" key="1">
    <source>
        <dbReference type="ARBA" id="ARBA00022741"/>
    </source>
</evidence>
<sequence>MDDPILEESLKLIDPIAKDFFKFLEPPTVPSAISPFSYLGIGSFPIEEKPFEADIFQLVPTLPTMTIEPKRDLITGEIISYENLSISTLPPDCSDPNRQIGSIEQYHRGSKINVPFYPGTKNIVPKSANVDFKPLIESLDTGMNLLVTPFSDEVENAEKDEALPSLPISIGEATPVPNPRAEDEYNEDHAMTPSIQYKAIKDTFDISELEKYVPNMACKFKYKLDEFQARSIYRLERNESVFVSAPTSAGKTVVAQYAIALCRSHKMRALYTSPIKALSNQKFRDFTIQFGDVGILTGDVSINREASVLIMTTEILRSMLYRGADILRDVECVIFDECHYISDEERGVVWEESIILMPPHINMVFLSATMPNSEEIASWIARTKERPVYVEVHNERPVPLSHSIYYFNKIYKIVDPTKKENGRSLFDDTQYKNAKSKVRPPKGKYNKPFNPMFQQSYWPELVSNLKKHDLLPALMFSFSIKKCEEYARFSIKGTNLLTNEERNYVTNFFHKTVRRLPEHDRNLPQIKVMLELLKCGIGVHHSGILPILRETVEILLSDGYLKVLFCTSTFAMGINVPVRTCVFTNLTKFNGKTFVDLTQTEYLQMSGRAGRRGLDKVGTTVLCIGSDFPERDYLYELFCGQAENLQSQFHIRFNMILNSIRVQGMRMVDLLKRSLSANSIQKQVPIFKKRIEGYKKNISQLEKITNCPYTNNNNNPSDDIEDIECGTPIRELVNNTNEIIEINSKIVTENISMFVNSIKEGMLVLFTNNKHCKIALVDEFRLLKDISINDGNLNDQSFIISLFFATGGNLQVRKIDDLKHLHLLTAPITTNTRFLDTDTRKLKINNFKPDENLKQYKEFIKNKNASFVELSDKHHQLILEILNSQCFKCSSLSSHYEISTSAHNLRKLIKENTDKFKDEQIELIPLLQCYFNMLRNMGYITGENEKIVLNPKGHVAIELNNAHEIISTELLYSGFFDDCTPEETAALASCLIAQRQGKNNECEDYPPNLVDKIDKMTEIGQYVQDQMIENAVPFDEEEFLSYNINPAATTPVYLWATGHPFEEIMRHAQTILEGGIVRIIIMDHDLLKNFSNAAKVMGLKSLSEKFETAAEIIKRDIIFTGSLYLD</sequence>
<feature type="domain" description="Helicase ATP-binding" evidence="5">
    <location>
        <begin position="232"/>
        <end position="388"/>
    </location>
</feature>
<dbReference type="Pfam" id="PF08148">
    <property type="entry name" value="DSHCT"/>
    <property type="match status" value="1"/>
</dbReference>
<evidence type="ECO:0000256" key="4">
    <source>
        <dbReference type="ARBA" id="ARBA00022840"/>
    </source>
</evidence>
<dbReference type="InterPro" id="IPR016438">
    <property type="entry name" value="SKI2-like"/>
</dbReference>